<evidence type="ECO:0000313" key="3">
    <source>
        <dbReference type="Proteomes" id="UP001153954"/>
    </source>
</evidence>
<evidence type="ECO:0000313" key="2">
    <source>
        <dbReference type="EMBL" id="CAH2099112.1"/>
    </source>
</evidence>
<comment type="caution">
    <text evidence="2">The sequence shown here is derived from an EMBL/GenBank/DDBJ whole genome shotgun (WGS) entry which is preliminary data.</text>
</comment>
<proteinExistence type="predicted"/>
<protein>
    <submittedName>
        <fullName evidence="2">Uncharacterized protein</fullName>
    </submittedName>
</protein>
<evidence type="ECO:0000256" key="1">
    <source>
        <dbReference type="SAM" id="MobiDB-lite"/>
    </source>
</evidence>
<dbReference type="Proteomes" id="UP001153954">
    <property type="component" value="Unassembled WGS sequence"/>
</dbReference>
<sequence>MLKSTAWWCACAETVRSRRGSHSARSASAPAATRPLRGHRLNTRGVSHLEYVEVDGVVVRVRGDGALAARVPQRESTAWWCACAETVRSRRGSHSARSASAPAATRPLRGHRLNTRGVSHLEYVEVDGVVVRVRGDGALAARVPQREVRVGAGRHAPLARPQVEHARGQSPRIC</sequence>
<dbReference type="AlphaFoldDB" id="A0AAU9UML4"/>
<name>A0AAU9UML4_EUPED</name>
<reference evidence="2" key="1">
    <citation type="submission" date="2022-03" db="EMBL/GenBank/DDBJ databases">
        <authorList>
            <person name="Tunstrom K."/>
        </authorList>
    </citation>
    <scope>NUCLEOTIDE SEQUENCE</scope>
</reference>
<organism evidence="2 3">
    <name type="scientific">Euphydryas editha</name>
    <name type="common">Edith's checkerspot</name>
    <dbReference type="NCBI Taxonomy" id="104508"/>
    <lineage>
        <taxon>Eukaryota</taxon>
        <taxon>Metazoa</taxon>
        <taxon>Ecdysozoa</taxon>
        <taxon>Arthropoda</taxon>
        <taxon>Hexapoda</taxon>
        <taxon>Insecta</taxon>
        <taxon>Pterygota</taxon>
        <taxon>Neoptera</taxon>
        <taxon>Endopterygota</taxon>
        <taxon>Lepidoptera</taxon>
        <taxon>Glossata</taxon>
        <taxon>Ditrysia</taxon>
        <taxon>Papilionoidea</taxon>
        <taxon>Nymphalidae</taxon>
        <taxon>Nymphalinae</taxon>
        <taxon>Euphydryas</taxon>
    </lineage>
</organism>
<feature type="region of interest" description="Disordered" evidence="1">
    <location>
        <begin position="20"/>
        <end position="40"/>
    </location>
</feature>
<gene>
    <name evidence="2" type="ORF">EEDITHA_LOCUS14149</name>
</gene>
<accession>A0AAU9UML4</accession>
<keyword evidence="3" id="KW-1185">Reference proteome</keyword>
<dbReference type="EMBL" id="CAKOGL010000021">
    <property type="protein sequence ID" value="CAH2099112.1"/>
    <property type="molecule type" value="Genomic_DNA"/>
</dbReference>
<feature type="compositionally biased region" description="Low complexity" evidence="1">
    <location>
        <begin position="23"/>
        <end position="34"/>
    </location>
</feature>